<name>A0A327WHR8_LARAB</name>
<proteinExistence type="predicted"/>
<feature type="region of interest" description="Disordered" evidence="1">
    <location>
        <begin position="64"/>
        <end position="90"/>
    </location>
</feature>
<reference evidence="3 4" key="1">
    <citation type="submission" date="2018-06" db="EMBL/GenBank/DDBJ databases">
        <title>Genomic Encyclopedia of Archaeal and Bacterial Type Strains, Phase II (KMG-II): from individual species to whole genera.</title>
        <authorList>
            <person name="Goeker M."/>
        </authorList>
    </citation>
    <scope>NUCLEOTIDE SEQUENCE [LARGE SCALE GENOMIC DNA]</scope>
    <source>
        <strain evidence="3 4">DSM 21851</strain>
    </source>
</reference>
<sequence length="192" mass="21638">MDQLIDIRMQQHELLMRQMVDEIHRGKLNIAQAAAKFEVSRKTVNHWLEKVEQEAERPYQPEVIDPTAPFVPVEKPVPEPSKRRPSPDQVTISKLKSQLYTLKEELKAAKIKTLYYATLIQLAEQELGIDIEKKPPRPGPLPGNPMYDVAKPVDLYSTTGRVAASAVRLVSTDKVITSTGSARPDCKTTIQQ</sequence>
<protein>
    <recommendedName>
        <fullName evidence="2">Insertion element IS150 protein InsJ-like helix-turn-helix domain-containing protein</fullName>
    </recommendedName>
</protein>
<dbReference type="EMBL" id="QLMC01000019">
    <property type="protein sequence ID" value="RAJ89895.1"/>
    <property type="molecule type" value="Genomic_DNA"/>
</dbReference>
<dbReference type="OrthoDB" id="961797at2"/>
<feature type="compositionally biased region" description="Basic and acidic residues" evidence="1">
    <location>
        <begin position="76"/>
        <end position="86"/>
    </location>
</feature>
<comment type="caution">
    <text evidence="3">The sequence shown here is derived from an EMBL/GenBank/DDBJ whole genome shotgun (WGS) entry which is preliminary data.</text>
</comment>
<evidence type="ECO:0000256" key="1">
    <source>
        <dbReference type="SAM" id="MobiDB-lite"/>
    </source>
</evidence>
<evidence type="ECO:0000259" key="2">
    <source>
        <dbReference type="Pfam" id="PF13518"/>
    </source>
</evidence>
<dbReference type="Proteomes" id="UP000248790">
    <property type="component" value="Unassembled WGS sequence"/>
</dbReference>
<keyword evidence="4" id="KW-1185">Reference proteome</keyword>
<dbReference type="InterPro" id="IPR055247">
    <property type="entry name" value="InsJ-like_HTH"/>
</dbReference>
<evidence type="ECO:0000313" key="4">
    <source>
        <dbReference type="Proteomes" id="UP000248790"/>
    </source>
</evidence>
<feature type="domain" description="Insertion element IS150 protein InsJ-like helix-turn-helix" evidence="2">
    <location>
        <begin position="18"/>
        <end position="55"/>
    </location>
</feature>
<dbReference type="RefSeq" id="WP_111631613.1">
    <property type="nucleotide sequence ID" value="NZ_QLMC01000019.1"/>
</dbReference>
<accession>A0A327WHR8</accession>
<gene>
    <name evidence="3" type="ORF">LX87_05629</name>
</gene>
<organism evidence="3 4">
    <name type="scientific">Larkinella arboricola</name>
    <dbReference type="NCBI Taxonomy" id="643671"/>
    <lineage>
        <taxon>Bacteria</taxon>
        <taxon>Pseudomonadati</taxon>
        <taxon>Bacteroidota</taxon>
        <taxon>Cytophagia</taxon>
        <taxon>Cytophagales</taxon>
        <taxon>Spirosomataceae</taxon>
        <taxon>Larkinella</taxon>
    </lineage>
</organism>
<dbReference type="Pfam" id="PF13518">
    <property type="entry name" value="HTH_28"/>
    <property type="match status" value="1"/>
</dbReference>
<evidence type="ECO:0000313" key="3">
    <source>
        <dbReference type="EMBL" id="RAJ89895.1"/>
    </source>
</evidence>
<dbReference type="AlphaFoldDB" id="A0A327WHR8"/>